<dbReference type="OrthoDB" id="3452648at2759"/>
<evidence type="ECO:0000313" key="2">
    <source>
        <dbReference type="EMBL" id="CAG8952375.1"/>
    </source>
</evidence>
<dbReference type="SUPFAM" id="SSF81383">
    <property type="entry name" value="F-box domain"/>
    <property type="match status" value="1"/>
</dbReference>
<dbReference type="InterPro" id="IPR036047">
    <property type="entry name" value="F-box-like_dom_sf"/>
</dbReference>
<proteinExistence type="predicted"/>
<gene>
    <name evidence="2" type="ORF">HYFRA_00001121</name>
</gene>
<accession>A0A9N9KQR3</accession>
<feature type="domain" description="F-box" evidence="1">
    <location>
        <begin position="12"/>
        <end position="45"/>
    </location>
</feature>
<evidence type="ECO:0000259" key="1">
    <source>
        <dbReference type="Pfam" id="PF00646"/>
    </source>
</evidence>
<dbReference type="InterPro" id="IPR001810">
    <property type="entry name" value="F-box_dom"/>
</dbReference>
<evidence type="ECO:0000313" key="3">
    <source>
        <dbReference type="Proteomes" id="UP000696280"/>
    </source>
</evidence>
<dbReference type="EMBL" id="CAJVRL010000045">
    <property type="protein sequence ID" value="CAG8952375.1"/>
    <property type="molecule type" value="Genomic_DNA"/>
</dbReference>
<dbReference type="AlphaFoldDB" id="A0A9N9KQR3"/>
<organism evidence="2 3">
    <name type="scientific">Hymenoscyphus fraxineus</name>
    <dbReference type="NCBI Taxonomy" id="746836"/>
    <lineage>
        <taxon>Eukaryota</taxon>
        <taxon>Fungi</taxon>
        <taxon>Dikarya</taxon>
        <taxon>Ascomycota</taxon>
        <taxon>Pezizomycotina</taxon>
        <taxon>Leotiomycetes</taxon>
        <taxon>Helotiales</taxon>
        <taxon>Helotiaceae</taxon>
        <taxon>Hymenoscyphus</taxon>
    </lineage>
</organism>
<reference evidence="2" key="1">
    <citation type="submission" date="2021-07" db="EMBL/GenBank/DDBJ databases">
        <authorList>
            <person name="Durling M."/>
        </authorList>
    </citation>
    <scope>NUCLEOTIDE SEQUENCE</scope>
</reference>
<sequence length="218" mass="25638">MANSTQGTFTLWHSFPVEIQSLIMEHCSTNDLVCLRLTCKTLYSLSPIRQRVPLCNSDPNFQRKTVCLYSNSTITANSWLHQSNHKRAYACRQRKFEEGKYSTLAYRLRKWVPRNLKYCGVCEFFTKRKAIHKGRCFHGGGKERKCPPMFWTHRSRNGAFGRKLWKKWVTNADMNKYERRLRSGQMERASNTRYALRSLPARDVDTSSARGYEDYLDE</sequence>
<protein>
    <recommendedName>
        <fullName evidence="1">F-box domain-containing protein</fullName>
    </recommendedName>
</protein>
<name>A0A9N9KQR3_9HELO</name>
<dbReference type="CDD" id="cd09917">
    <property type="entry name" value="F-box_SF"/>
    <property type="match status" value="1"/>
</dbReference>
<keyword evidence="3" id="KW-1185">Reference proteome</keyword>
<dbReference type="Pfam" id="PF00646">
    <property type="entry name" value="F-box"/>
    <property type="match status" value="1"/>
</dbReference>
<comment type="caution">
    <text evidence="2">The sequence shown here is derived from an EMBL/GenBank/DDBJ whole genome shotgun (WGS) entry which is preliminary data.</text>
</comment>
<dbReference type="Proteomes" id="UP000696280">
    <property type="component" value="Unassembled WGS sequence"/>
</dbReference>